<name>A0ABD0TYW9_DENTH</name>
<protein>
    <submittedName>
        <fullName evidence="2">Uncharacterized protein</fullName>
    </submittedName>
</protein>
<sequence length="162" mass="19075">MDPSDILDQALALCNCHLDVCDAIWELVDAFCLLVQVLQIRWRGIVLSSFAYLYRLEEEDEVEGEEEEEERERKWEGMVGNLKGGRKKKKNGEKEGGKEEEEEWRKRNGGRRRRRKREELYLELWMEREAGGRLESRESRRGREGGGPCVKWRERECEGSVG</sequence>
<dbReference type="AlphaFoldDB" id="A0ABD0TYW9"/>
<dbReference type="Proteomes" id="UP001552299">
    <property type="component" value="Unassembled WGS sequence"/>
</dbReference>
<organism evidence="2 3">
    <name type="scientific">Dendrobium thyrsiflorum</name>
    <name type="common">Pinecone-like raceme dendrobium</name>
    <name type="synonym">Orchid</name>
    <dbReference type="NCBI Taxonomy" id="117978"/>
    <lineage>
        <taxon>Eukaryota</taxon>
        <taxon>Viridiplantae</taxon>
        <taxon>Streptophyta</taxon>
        <taxon>Embryophyta</taxon>
        <taxon>Tracheophyta</taxon>
        <taxon>Spermatophyta</taxon>
        <taxon>Magnoliopsida</taxon>
        <taxon>Liliopsida</taxon>
        <taxon>Asparagales</taxon>
        <taxon>Orchidaceae</taxon>
        <taxon>Epidendroideae</taxon>
        <taxon>Malaxideae</taxon>
        <taxon>Dendrobiinae</taxon>
        <taxon>Dendrobium</taxon>
    </lineage>
</organism>
<evidence type="ECO:0000313" key="3">
    <source>
        <dbReference type="Proteomes" id="UP001552299"/>
    </source>
</evidence>
<feature type="region of interest" description="Disordered" evidence="1">
    <location>
        <begin position="59"/>
        <end position="115"/>
    </location>
</feature>
<gene>
    <name evidence="2" type="ORF">M5K25_027027</name>
</gene>
<comment type="caution">
    <text evidence="2">The sequence shown here is derived from an EMBL/GenBank/DDBJ whole genome shotgun (WGS) entry which is preliminary data.</text>
</comment>
<reference evidence="2 3" key="1">
    <citation type="journal article" date="2024" name="Plant Biotechnol. J.">
        <title>Dendrobium thyrsiflorum genome and its molecular insights into genes involved in important horticultural traits.</title>
        <authorList>
            <person name="Chen B."/>
            <person name="Wang J.Y."/>
            <person name="Zheng P.J."/>
            <person name="Li K.L."/>
            <person name="Liang Y.M."/>
            <person name="Chen X.F."/>
            <person name="Zhang C."/>
            <person name="Zhao X."/>
            <person name="He X."/>
            <person name="Zhang G.Q."/>
            <person name="Liu Z.J."/>
            <person name="Xu Q."/>
        </authorList>
    </citation>
    <scope>NUCLEOTIDE SEQUENCE [LARGE SCALE GENOMIC DNA]</scope>
    <source>
        <strain evidence="2">GZMU011</strain>
    </source>
</reference>
<evidence type="ECO:0000256" key="1">
    <source>
        <dbReference type="SAM" id="MobiDB-lite"/>
    </source>
</evidence>
<feature type="compositionally biased region" description="Acidic residues" evidence="1">
    <location>
        <begin position="59"/>
        <end position="70"/>
    </location>
</feature>
<accession>A0ABD0TYW9</accession>
<keyword evidence="3" id="KW-1185">Reference proteome</keyword>
<evidence type="ECO:0000313" key="2">
    <source>
        <dbReference type="EMBL" id="KAL0904868.1"/>
    </source>
</evidence>
<dbReference type="EMBL" id="JANQDX010000019">
    <property type="protein sequence ID" value="KAL0904868.1"/>
    <property type="molecule type" value="Genomic_DNA"/>
</dbReference>
<proteinExistence type="predicted"/>